<feature type="domain" description="DICT" evidence="1">
    <location>
        <begin position="103"/>
        <end position="220"/>
    </location>
</feature>
<reference evidence="2 3" key="1">
    <citation type="submission" date="2018-11" db="EMBL/GenBank/DDBJ databases">
        <title>Genome sequences of Natronomonas sp. CBA1133.</title>
        <authorList>
            <person name="Roh S.W."/>
            <person name="Cha I.-T."/>
        </authorList>
    </citation>
    <scope>NUCLEOTIDE SEQUENCE [LARGE SCALE GENOMIC DNA]</scope>
    <source>
        <strain evidence="2 3">CBA1133</strain>
    </source>
</reference>
<dbReference type="EMBL" id="RJJC01000001">
    <property type="protein sequence ID" value="RNJ27415.1"/>
    <property type="molecule type" value="Genomic_DNA"/>
</dbReference>
<keyword evidence="2" id="KW-0418">Kinase</keyword>
<evidence type="ECO:0000313" key="2">
    <source>
        <dbReference type="EMBL" id="RNJ27415.1"/>
    </source>
</evidence>
<dbReference type="RefSeq" id="WP_123124557.1">
    <property type="nucleotide sequence ID" value="NZ_RJJC01000001.1"/>
</dbReference>
<sequence length="248" mass="27403">MATPVEQFRDLLDVEPPERTVLVRDSDEPAPLMRLLEGAFAGQPVDIETDTTVDGEPQVLVVEAGDIVARSSLDALMDAFLLVNSDSYRTGMAGIDTQQAPDVLTALADTKFRMRGFPASSKEKLLLIVLSRYIEQTALNDDAGTLRTSFQRLSRLNDERGTRAVYERLADSNVDTHVYGMPTDGTLPNLTVHDGRTPAYRDSWFVIHTGTDSPAALLCLQTNENEWDGLWTFDRERVDAIESVAATL</sequence>
<gene>
    <name evidence="2" type="ORF">Nmn1133_12480</name>
</gene>
<keyword evidence="3" id="KW-1185">Reference proteome</keyword>
<dbReference type="Proteomes" id="UP000270581">
    <property type="component" value="Unassembled WGS sequence"/>
</dbReference>
<dbReference type="Pfam" id="PF10069">
    <property type="entry name" value="DICT"/>
    <property type="match status" value="1"/>
</dbReference>
<evidence type="ECO:0000313" key="3">
    <source>
        <dbReference type="Proteomes" id="UP000270581"/>
    </source>
</evidence>
<organism evidence="2 3">
    <name type="scientific">Halosegnis longus</name>
    <dbReference type="NCBI Taxonomy" id="2216012"/>
    <lineage>
        <taxon>Archaea</taxon>
        <taxon>Methanobacteriati</taxon>
        <taxon>Methanobacteriota</taxon>
        <taxon>Stenosarchaea group</taxon>
        <taxon>Halobacteria</taxon>
        <taxon>Halobacteriales</taxon>
        <taxon>Natronomonadaceae</taxon>
        <taxon>Halosegnis</taxon>
    </lineage>
</organism>
<evidence type="ECO:0000259" key="1">
    <source>
        <dbReference type="Pfam" id="PF10069"/>
    </source>
</evidence>
<proteinExistence type="predicted"/>
<dbReference type="GO" id="GO:0016301">
    <property type="term" value="F:kinase activity"/>
    <property type="evidence" value="ECO:0007669"/>
    <property type="project" value="UniProtKB-KW"/>
</dbReference>
<comment type="caution">
    <text evidence="2">The sequence shown here is derived from an EMBL/GenBank/DDBJ whole genome shotgun (WGS) entry which is preliminary data.</text>
</comment>
<accession>A0AAJ4RAQ5</accession>
<protein>
    <submittedName>
        <fullName evidence="2">Histidine kinase</fullName>
    </submittedName>
</protein>
<name>A0AAJ4RAQ5_9EURY</name>
<keyword evidence="2" id="KW-0808">Transferase</keyword>
<dbReference type="InterPro" id="IPR019278">
    <property type="entry name" value="DICT_dom"/>
</dbReference>
<dbReference type="AlphaFoldDB" id="A0AAJ4RAQ5"/>